<evidence type="ECO:0000313" key="3">
    <source>
        <dbReference type="Proteomes" id="UP000593765"/>
    </source>
</evidence>
<keyword evidence="2" id="KW-0378">Hydrolase</keyword>
<feature type="domain" description="SGNH hydrolase-type esterase" evidence="1">
    <location>
        <begin position="101"/>
        <end position="319"/>
    </location>
</feature>
<dbReference type="GO" id="GO:0016788">
    <property type="term" value="F:hydrolase activity, acting on ester bonds"/>
    <property type="evidence" value="ECO:0007669"/>
    <property type="project" value="UniProtKB-ARBA"/>
</dbReference>
<evidence type="ECO:0000259" key="1">
    <source>
        <dbReference type="Pfam" id="PF13472"/>
    </source>
</evidence>
<keyword evidence="3" id="KW-1185">Reference proteome</keyword>
<dbReference type="AlphaFoldDB" id="A0A7M2X385"/>
<evidence type="ECO:0000313" key="2">
    <source>
        <dbReference type="EMBL" id="QOV92226.1"/>
    </source>
</evidence>
<dbReference type="InterPro" id="IPR036514">
    <property type="entry name" value="SGNH_hydro_sf"/>
</dbReference>
<dbReference type="RefSeq" id="WP_206295558.1">
    <property type="nucleotide sequence ID" value="NZ_CP063458.1"/>
</dbReference>
<dbReference type="CDD" id="cd00229">
    <property type="entry name" value="SGNH_hydrolase"/>
    <property type="match status" value="1"/>
</dbReference>
<name>A0A7M2X385_9BACT</name>
<dbReference type="Pfam" id="PF13472">
    <property type="entry name" value="Lipase_GDSL_2"/>
    <property type="match status" value="1"/>
</dbReference>
<accession>A0A7M2X385</accession>
<dbReference type="InterPro" id="IPR013830">
    <property type="entry name" value="SGNH_hydro"/>
</dbReference>
<dbReference type="Proteomes" id="UP000593765">
    <property type="component" value="Chromosome"/>
</dbReference>
<dbReference type="Gene3D" id="3.40.50.1110">
    <property type="entry name" value="SGNH hydrolase"/>
    <property type="match status" value="1"/>
</dbReference>
<sequence length="339" mass="35810">MNRASPAAAGSPPSVRKWRRRLSRAAVVLLVLVVAGELAARFWLGLGDPPLLMADPQVEYLFRPNQDCRRFGHHVRYNAWSMRSDDFPATRTSPAELRVMVVGDSIVNGGSPTDQADLATTLMGPMLAARLQRPVVVGNISAGSWGPPNQLAYVRKFGLFDADVVAIVLSSHDAADVPGFGPLPGETQKPISALVEGFQRYSLGDLVHRLGGAAPSPEPTTPAPSPATLPVGDVARCLADLRELIAIARAKGAKVVVFQHLELQEVQGVPGEGHALIQSAAEAAGATVRQLGPAFANQLKAGLSPYRDPIHPNEIGQKLLAAELEKGVLDAISPGVATP</sequence>
<organism evidence="2 3">
    <name type="scientific">Humisphaera borealis</name>
    <dbReference type="NCBI Taxonomy" id="2807512"/>
    <lineage>
        <taxon>Bacteria</taxon>
        <taxon>Pseudomonadati</taxon>
        <taxon>Planctomycetota</taxon>
        <taxon>Phycisphaerae</taxon>
        <taxon>Tepidisphaerales</taxon>
        <taxon>Tepidisphaeraceae</taxon>
        <taxon>Humisphaera</taxon>
    </lineage>
</organism>
<protein>
    <submittedName>
        <fullName evidence="2">SGNH/GDSL hydrolase family protein</fullName>
    </submittedName>
</protein>
<gene>
    <name evidence="2" type="ORF">IPV69_13065</name>
</gene>
<dbReference type="KEGG" id="hbs:IPV69_13065"/>
<proteinExistence type="predicted"/>
<dbReference type="EMBL" id="CP063458">
    <property type="protein sequence ID" value="QOV92226.1"/>
    <property type="molecule type" value="Genomic_DNA"/>
</dbReference>
<reference evidence="2 3" key="1">
    <citation type="submission" date="2020-10" db="EMBL/GenBank/DDBJ databases">
        <title>Wide distribution of Phycisphaera-like planctomycetes from WD2101 soil group in peatlands and genome analysis of the first cultivated representative.</title>
        <authorList>
            <person name="Dedysh S.N."/>
            <person name="Beletsky A.V."/>
            <person name="Ivanova A."/>
            <person name="Kulichevskaya I.S."/>
            <person name="Suzina N.E."/>
            <person name="Philippov D.A."/>
            <person name="Rakitin A.L."/>
            <person name="Mardanov A.V."/>
            <person name="Ravin N.V."/>
        </authorList>
    </citation>
    <scope>NUCLEOTIDE SEQUENCE [LARGE SCALE GENOMIC DNA]</scope>
    <source>
        <strain evidence="2 3">M1803</strain>
    </source>
</reference>
<dbReference type="SUPFAM" id="SSF52266">
    <property type="entry name" value="SGNH hydrolase"/>
    <property type="match status" value="1"/>
</dbReference>